<gene>
    <name evidence="1" type="ORF">GUITHDRAFT_105738</name>
</gene>
<reference evidence="3" key="2">
    <citation type="submission" date="2012-11" db="EMBL/GenBank/DDBJ databases">
        <authorList>
            <person name="Kuo A."/>
            <person name="Curtis B.A."/>
            <person name="Tanifuji G."/>
            <person name="Burki F."/>
            <person name="Gruber A."/>
            <person name="Irimia M."/>
            <person name="Maruyama S."/>
            <person name="Arias M.C."/>
            <person name="Ball S.G."/>
            <person name="Gile G.H."/>
            <person name="Hirakawa Y."/>
            <person name="Hopkins J.F."/>
            <person name="Rensing S.A."/>
            <person name="Schmutz J."/>
            <person name="Symeonidi A."/>
            <person name="Elias M."/>
            <person name="Eveleigh R.J."/>
            <person name="Herman E.K."/>
            <person name="Klute M.J."/>
            <person name="Nakayama T."/>
            <person name="Obornik M."/>
            <person name="Reyes-Prieto A."/>
            <person name="Armbrust E.V."/>
            <person name="Aves S.J."/>
            <person name="Beiko R.G."/>
            <person name="Coutinho P."/>
            <person name="Dacks J.B."/>
            <person name="Durnford D.G."/>
            <person name="Fast N.M."/>
            <person name="Green B.R."/>
            <person name="Grisdale C."/>
            <person name="Hempe F."/>
            <person name="Henrissat B."/>
            <person name="Hoppner M.P."/>
            <person name="Ishida K.-I."/>
            <person name="Kim E."/>
            <person name="Koreny L."/>
            <person name="Kroth P.G."/>
            <person name="Liu Y."/>
            <person name="Malik S.-B."/>
            <person name="Maier U.G."/>
            <person name="McRose D."/>
            <person name="Mock T."/>
            <person name="Neilson J.A."/>
            <person name="Onodera N.T."/>
            <person name="Poole A.M."/>
            <person name="Pritham E.J."/>
            <person name="Richards T.A."/>
            <person name="Rocap G."/>
            <person name="Roy S.W."/>
            <person name="Sarai C."/>
            <person name="Schaack S."/>
            <person name="Shirato S."/>
            <person name="Slamovits C.H."/>
            <person name="Spencer D.F."/>
            <person name="Suzuki S."/>
            <person name="Worden A.Z."/>
            <person name="Zauner S."/>
            <person name="Barry K."/>
            <person name="Bell C."/>
            <person name="Bharti A.K."/>
            <person name="Crow J.A."/>
            <person name="Grimwood J."/>
            <person name="Kramer R."/>
            <person name="Lindquist E."/>
            <person name="Lucas S."/>
            <person name="Salamov A."/>
            <person name="McFadden G.I."/>
            <person name="Lane C.E."/>
            <person name="Keeling P.J."/>
            <person name="Gray M.W."/>
            <person name="Grigoriev I.V."/>
            <person name="Archibald J.M."/>
        </authorList>
    </citation>
    <scope>NUCLEOTIDE SEQUENCE</scope>
    <source>
        <strain evidence="3">CCMP2712</strain>
    </source>
</reference>
<dbReference type="PaxDb" id="55529-EKX48593"/>
<name>L1JJ91_GUITC</name>
<dbReference type="Proteomes" id="UP000011087">
    <property type="component" value="Unassembled WGS sequence"/>
</dbReference>
<reference evidence="2" key="3">
    <citation type="submission" date="2016-03" db="UniProtKB">
        <authorList>
            <consortium name="EnsemblProtists"/>
        </authorList>
    </citation>
    <scope>IDENTIFICATION</scope>
</reference>
<dbReference type="EnsemblProtists" id="EKX48593">
    <property type="protein sequence ID" value="EKX48593"/>
    <property type="gene ID" value="GUITHDRAFT_105738"/>
</dbReference>
<protein>
    <submittedName>
        <fullName evidence="1 2">Uncharacterized protein</fullName>
    </submittedName>
</protein>
<dbReference type="HOGENOM" id="CLU_1216738_0_0_1"/>
<dbReference type="AlphaFoldDB" id="L1JJ91"/>
<dbReference type="EMBL" id="JH992985">
    <property type="protein sequence ID" value="EKX48593.1"/>
    <property type="molecule type" value="Genomic_DNA"/>
</dbReference>
<dbReference type="KEGG" id="gtt:GUITHDRAFT_105738"/>
<accession>L1JJ91</accession>
<dbReference type="RefSeq" id="XP_005835573.1">
    <property type="nucleotide sequence ID" value="XM_005835516.1"/>
</dbReference>
<proteinExistence type="predicted"/>
<organism evidence="1">
    <name type="scientific">Guillardia theta (strain CCMP2712)</name>
    <name type="common">Cryptophyte</name>
    <dbReference type="NCBI Taxonomy" id="905079"/>
    <lineage>
        <taxon>Eukaryota</taxon>
        <taxon>Cryptophyceae</taxon>
        <taxon>Pyrenomonadales</taxon>
        <taxon>Geminigeraceae</taxon>
        <taxon>Guillardia</taxon>
    </lineage>
</organism>
<keyword evidence="3" id="KW-1185">Reference proteome</keyword>
<sequence>MLLMAMRWATTLAEEALAKQNLFGLRVRTHSFVELRGTGDEGDGECEGVGEFSYLHFTHKIHQFCARRKLGVPPPNSPFNLSVRSDLFVSETDDELRRRLGWEEEIFSAILDLQRRPPELLRSRYLMGDIERELLSRKVEDLVMQLEQYLGMEERSFSDGDMRSRRAWEHEMELRIDRLRQEEAIEPSDVMQWKQMLEQVEEEKLMLCRNTEELLNVVEVRMKEVECL</sequence>
<dbReference type="GeneID" id="17305200"/>
<reference evidence="1 3" key="1">
    <citation type="journal article" date="2012" name="Nature">
        <title>Algal genomes reveal evolutionary mosaicism and the fate of nucleomorphs.</title>
        <authorList>
            <consortium name="DOE Joint Genome Institute"/>
            <person name="Curtis B.A."/>
            <person name="Tanifuji G."/>
            <person name="Burki F."/>
            <person name="Gruber A."/>
            <person name="Irimia M."/>
            <person name="Maruyama S."/>
            <person name="Arias M.C."/>
            <person name="Ball S.G."/>
            <person name="Gile G.H."/>
            <person name="Hirakawa Y."/>
            <person name="Hopkins J.F."/>
            <person name="Kuo A."/>
            <person name="Rensing S.A."/>
            <person name="Schmutz J."/>
            <person name="Symeonidi A."/>
            <person name="Elias M."/>
            <person name="Eveleigh R.J."/>
            <person name="Herman E.K."/>
            <person name="Klute M.J."/>
            <person name="Nakayama T."/>
            <person name="Obornik M."/>
            <person name="Reyes-Prieto A."/>
            <person name="Armbrust E.V."/>
            <person name="Aves S.J."/>
            <person name="Beiko R.G."/>
            <person name="Coutinho P."/>
            <person name="Dacks J.B."/>
            <person name="Durnford D.G."/>
            <person name="Fast N.M."/>
            <person name="Green B.R."/>
            <person name="Grisdale C.J."/>
            <person name="Hempel F."/>
            <person name="Henrissat B."/>
            <person name="Hoppner M.P."/>
            <person name="Ishida K."/>
            <person name="Kim E."/>
            <person name="Koreny L."/>
            <person name="Kroth P.G."/>
            <person name="Liu Y."/>
            <person name="Malik S.B."/>
            <person name="Maier U.G."/>
            <person name="McRose D."/>
            <person name="Mock T."/>
            <person name="Neilson J.A."/>
            <person name="Onodera N.T."/>
            <person name="Poole A.M."/>
            <person name="Pritham E.J."/>
            <person name="Richards T.A."/>
            <person name="Rocap G."/>
            <person name="Roy S.W."/>
            <person name="Sarai C."/>
            <person name="Schaack S."/>
            <person name="Shirato S."/>
            <person name="Slamovits C.H."/>
            <person name="Spencer D.F."/>
            <person name="Suzuki S."/>
            <person name="Worden A.Z."/>
            <person name="Zauner S."/>
            <person name="Barry K."/>
            <person name="Bell C."/>
            <person name="Bharti A.K."/>
            <person name="Crow J.A."/>
            <person name="Grimwood J."/>
            <person name="Kramer R."/>
            <person name="Lindquist E."/>
            <person name="Lucas S."/>
            <person name="Salamov A."/>
            <person name="McFadden G.I."/>
            <person name="Lane C.E."/>
            <person name="Keeling P.J."/>
            <person name="Gray M.W."/>
            <person name="Grigoriev I.V."/>
            <person name="Archibald J.M."/>
        </authorList>
    </citation>
    <scope>NUCLEOTIDE SEQUENCE</scope>
    <source>
        <strain evidence="1 3">CCMP2712</strain>
    </source>
</reference>
<evidence type="ECO:0000313" key="2">
    <source>
        <dbReference type="EnsemblProtists" id="EKX48593"/>
    </source>
</evidence>
<evidence type="ECO:0000313" key="3">
    <source>
        <dbReference type="Proteomes" id="UP000011087"/>
    </source>
</evidence>
<evidence type="ECO:0000313" key="1">
    <source>
        <dbReference type="EMBL" id="EKX48593.1"/>
    </source>
</evidence>